<dbReference type="Gene3D" id="2.60.120.1130">
    <property type="match status" value="1"/>
</dbReference>
<comment type="caution">
    <text evidence="3">The sequence shown here is derived from an EMBL/GenBank/DDBJ whole genome shotgun (WGS) entry which is preliminary data.</text>
</comment>
<dbReference type="Pfam" id="PF12969">
    <property type="entry name" value="DUF3857"/>
    <property type="match status" value="1"/>
</dbReference>
<evidence type="ECO:0000313" key="4">
    <source>
        <dbReference type="Proteomes" id="UP001596405"/>
    </source>
</evidence>
<keyword evidence="4" id="KW-1185">Reference proteome</keyword>
<keyword evidence="1" id="KW-0732">Signal</keyword>
<dbReference type="Proteomes" id="UP001596405">
    <property type="component" value="Unassembled WGS sequence"/>
</dbReference>
<dbReference type="Gene3D" id="3.10.620.30">
    <property type="match status" value="1"/>
</dbReference>
<accession>A0ABW2DFY9</accession>
<organism evidence="3 4">
    <name type="scientific">Rufibacter roseus</name>
    <dbReference type="NCBI Taxonomy" id="1567108"/>
    <lineage>
        <taxon>Bacteria</taxon>
        <taxon>Pseudomonadati</taxon>
        <taxon>Bacteroidota</taxon>
        <taxon>Cytophagia</taxon>
        <taxon>Cytophagales</taxon>
        <taxon>Hymenobacteraceae</taxon>
        <taxon>Rufibacter</taxon>
    </lineage>
</organism>
<reference evidence="4" key="1">
    <citation type="journal article" date="2019" name="Int. J. Syst. Evol. Microbiol.">
        <title>The Global Catalogue of Microorganisms (GCM) 10K type strain sequencing project: providing services to taxonomists for standard genome sequencing and annotation.</title>
        <authorList>
            <consortium name="The Broad Institute Genomics Platform"/>
            <consortium name="The Broad Institute Genome Sequencing Center for Infectious Disease"/>
            <person name="Wu L."/>
            <person name="Ma J."/>
        </authorList>
    </citation>
    <scope>NUCLEOTIDE SEQUENCE [LARGE SCALE GENOMIC DNA]</scope>
    <source>
        <strain evidence="4">CGMCC 4.7393</strain>
    </source>
</reference>
<evidence type="ECO:0000313" key="3">
    <source>
        <dbReference type="EMBL" id="MFC6996681.1"/>
    </source>
</evidence>
<dbReference type="InterPro" id="IPR024618">
    <property type="entry name" value="DUF3857"/>
</dbReference>
<sequence length="637" mass="71263">MKNWISALMLACVASVGAWAGGGPEYSALTIKSALSKGADAVIRQEEVQFTVLSAKSATEKVRQVVTVLNADGKEHATLVVHYDKLNKVDYIRGTVYDMTGKKVRSIKNSDIRDYSANGDGTLYGDNRVKVVEPTHSTYPYTIEYEYQTTSSNLLFYTTWAPISGKKVSLEKASFTVQMPAGIDLRYHEQQLPEKASISEVNSKKTYSWQLKNVVPIETEQYGPPFYELIPMVRTAPTTFEVEGFAGSMESWKALGEWQNKLNAGRSQLPDATKQQVLTLTQGLATPEEKIKAVYQFMQNRTRYVSIQLGIGGWQPFEASMVDSKGYGDCKALSNYTKALLEVAGIQSHYAIIYGGDDNRPVIKDFPSSQFNHVVLCVPTPKDTIWLECTNQMADAGYTGSFTGDRYSLLVTPEGGKLVSTPKFTAQDNTQKRLVKVKLNSQGGGVGEAVTVFTGRQHEDRTEVLNRLKPDEQLKWLYKATDIPSFEIKKFTLEKVKGVPQVNENLQLELPRVASVSGRRMFITPNLMNRRQSVPLTTETRKHDVVLTYPYYDVDSVEFEIPAGFKPESVPQPVKISSVFGEYEAKVNMKDGKLVYQRQLTMHKGRFAPDRYAELVEFLKKVSRADQQQVVLAADSI</sequence>
<dbReference type="SUPFAM" id="SSF54001">
    <property type="entry name" value="Cysteine proteinases"/>
    <property type="match status" value="1"/>
</dbReference>
<proteinExistence type="predicted"/>
<feature type="signal peptide" evidence="1">
    <location>
        <begin position="1"/>
        <end position="20"/>
    </location>
</feature>
<evidence type="ECO:0000256" key="1">
    <source>
        <dbReference type="SAM" id="SignalP"/>
    </source>
</evidence>
<evidence type="ECO:0000259" key="2">
    <source>
        <dbReference type="Pfam" id="PF12969"/>
    </source>
</evidence>
<dbReference type="Gene3D" id="2.60.40.3140">
    <property type="match status" value="1"/>
</dbReference>
<feature type="domain" description="DUF3857" evidence="2">
    <location>
        <begin position="57"/>
        <end position="217"/>
    </location>
</feature>
<dbReference type="InterPro" id="IPR038765">
    <property type="entry name" value="Papain-like_cys_pep_sf"/>
</dbReference>
<name>A0ABW2DFY9_9BACT</name>
<feature type="chain" id="PRO_5045968055" evidence="1">
    <location>
        <begin position="21"/>
        <end position="637"/>
    </location>
</feature>
<protein>
    <submittedName>
        <fullName evidence="3">DUF3857 domain-containing protein</fullName>
    </submittedName>
</protein>
<gene>
    <name evidence="3" type="ORF">ACFQHR_03545</name>
</gene>
<dbReference type="EMBL" id="JBHSYQ010000003">
    <property type="protein sequence ID" value="MFC6996681.1"/>
    <property type="molecule type" value="Genomic_DNA"/>
</dbReference>
<dbReference type="RefSeq" id="WP_082883068.1">
    <property type="nucleotide sequence ID" value="NZ_JBHSYQ010000003.1"/>
</dbReference>